<protein>
    <recommendedName>
        <fullName evidence="2">DUF6594 domain-containing protein</fullName>
    </recommendedName>
</protein>
<dbReference type="Proteomes" id="UP000758603">
    <property type="component" value="Unassembled WGS sequence"/>
</dbReference>
<keyword evidence="1" id="KW-1133">Transmembrane helix</keyword>
<evidence type="ECO:0000313" key="4">
    <source>
        <dbReference type="Proteomes" id="UP000758603"/>
    </source>
</evidence>
<keyword evidence="1" id="KW-0812">Transmembrane</keyword>
<keyword evidence="1" id="KW-0472">Membrane</keyword>
<evidence type="ECO:0000259" key="2">
    <source>
        <dbReference type="Pfam" id="PF20237"/>
    </source>
</evidence>
<dbReference type="AlphaFoldDB" id="A0A9P8ZS55"/>
<name>A0A9P8ZS55_9PEZI</name>
<comment type="caution">
    <text evidence="3">The sequence shown here is derived from an EMBL/GenBank/DDBJ whole genome shotgun (WGS) entry which is preliminary data.</text>
</comment>
<reference evidence="3" key="1">
    <citation type="journal article" date="2021" name="Nat. Commun.">
        <title>Genetic determinants of endophytism in the Arabidopsis root mycobiome.</title>
        <authorList>
            <person name="Mesny F."/>
            <person name="Miyauchi S."/>
            <person name="Thiergart T."/>
            <person name="Pickel B."/>
            <person name="Atanasova L."/>
            <person name="Karlsson M."/>
            <person name="Huettel B."/>
            <person name="Barry K.W."/>
            <person name="Haridas S."/>
            <person name="Chen C."/>
            <person name="Bauer D."/>
            <person name="Andreopoulos W."/>
            <person name="Pangilinan J."/>
            <person name="LaButti K."/>
            <person name="Riley R."/>
            <person name="Lipzen A."/>
            <person name="Clum A."/>
            <person name="Drula E."/>
            <person name="Henrissat B."/>
            <person name="Kohler A."/>
            <person name="Grigoriev I.V."/>
            <person name="Martin F.M."/>
            <person name="Hacquard S."/>
        </authorList>
    </citation>
    <scope>NUCLEOTIDE SEQUENCE</scope>
    <source>
        <strain evidence="3">MPI-SDFR-AT-0073</strain>
    </source>
</reference>
<proteinExistence type="predicted"/>
<feature type="transmembrane region" description="Helical" evidence="1">
    <location>
        <begin position="234"/>
        <end position="255"/>
    </location>
</feature>
<dbReference type="InterPro" id="IPR046529">
    <property type="entry name" value="DUF6594"/>
</dbReference>
<evidence type="ECO:0000256" key="1">
    <source>
        <dbReference type="SAM" id="Phobius"/>
    </source>
</evidence>
<keyword evidence="4" id="KW-1185">Reference proteome</keyword>
<dbReference type="RefSeq" id="XP_045954647.1">
    <property type="nucleotide sequence ID" value="XM_046098540.1"/>
</dbReference>
<evidence type="ECO:0000313" key="3">
    <source>
        <dbReference type="EMBL" id="KAH6648135.1"/>
    </source>
</evidence>
<accession>A0A9P8ZS55</accession>
<dbReference type="EMBL" id="JAGPXC010000008">
    <property type="protein sequence ID" value="KAH6648135.1"/>
    <property type="molecule type" value="Genomic_DNA"/>
</dbReference>
<dbReference type="OrthoDB" id="3546297at2759"/>
<dbReference type="Pfam" id="PF20237">
    <property type="entry name" value="DUF6594"/>
    <property type="match status" value="1"/>
</dbReference>
<feature type="domain" description="DUF6594" evidence="2">
    <location>
        <begin position="15"/>
        <end position="273"/>
    </location>
</feature>
<organism evidence="3 4">
    <name type="scientific">Truncatella angustata</name>
    <dbReference type="NCBI Taxonomy" id="152316"/>
    <lineage>
        <taxon>Eukaryota</taxon>
        <taxon>Fungi</taxon>
        <taxon>Dikarya</taxon>
        <taxon>Ascomycota</taxon>
        <taxon>Pezizomycotina</taxon>
        <taxon>Sordariomycetes</taxon>
        <taxon>Xylariomycetidae</taxon>
        <taxon>Amphisphaeriales</taxon>
        <taxon>Sporocadaceae</taxon>
        <taxon>Truncatella</taxon>
    </lineage>
</organism>
<gene>
    <name evidence="3" type="ORF">BKA67DRAFT_524118</name>
</gene>
<feature type="transmembrane region" description="Helical" evidence="1">
    <location>
        <begin position="200"/>
        <end position="222"/>
    </location>
</feature>
<dbReference type="GeneID" id="70127432"/>
<sequence>MAHPTVEQFRQFWPRITDDNNLTLHGFRRFKTTHLLNLRFLEEEIAQIDHAIYQSGLGLGHEPSVRDRLGLKESKRDSEVPAIEDTITTELPRSYSLYSKRHVDDALTAFGHIMSMETVSLLDDEKLSNTRTDLTLREIYETRLVRADLDARTRTDPFQRWLHKRLRAFRYWRLSQKYTIAEPFMSSSSRSHSQSSHQNTVLIVNVIGRILTSMVTGLFLVVPLTILSAGSVRGSQLAVISVCIVVFSALVAAVLRVSNYEMIVVSAAYAAMLSVFVSNNSGS</sequence>